<name>A0A812LW49_SYMPI</name>
<dbReference type="AlphaFoldDB" id="A0A812LW49"/>
<evidence type="ECO:0000313" key="3">
    <source>
        <dbReference type="Proteomes" id="UP000649617"/>
    </source>
</evidence>
<keyword evidence="1" id="KW-0472">Membrane</keyword>
<protein>
    <submittedName>
        <fullName evidence="2">MSH6 protein</fullName>
    </submittedName>
</protein>
<keyword evidence="1" id="KW-1133">Transmembrane helix</keyword>
<dbReference type="Proteomes" id="UP000649617">
    <property type="component" value="Unassembled WGS sequence"/>
</dbReference>
<comment type="caution">
    <text evidence="2">The sequence shown here is derived from an EMBL/GenBank/DDBJ whole genome shotgun (WGS) entry which is preliminary data.</text>
</comment>
<accession>A0A812LW49</accession>
<reference evidence="2" key="1">
    <citation type="submission" date="2021-02" db="EMBL/GenBank/DDBJ databases">
        <authorList>
            <person name="Dougan E. K."/>
            <person name="Rhodes N."/>
            <person name="Thang M."/>
            <person name="Chan C."/>
        </authorList>
    </citation>
    <scope>NUCLEOTIDE SEQUENCE</scope>
</reference>
<feature type="transmembrane region" description="Helical" evidence="1">
    <location>
        <begin position="76"/>
        <end position="101"/>
    </location>
</feature>
<keyword evidence="1" id="KW-0812">Transmembrane</keyword>
<sequence length="480" mass="52798">MNCKTWLFDPPDDPLPLPQIAGRAGQGEVPRVDPVSSPGKLLQAMPRFLQTTSQEDGPDLPIILPMESSGQQCLDVLTCICAVLAVVCFCGIIVCVVMLIFNEAMPFACPSHHVVCQLLEHSANPQFRATVLSVFTLCVVCLPLALASCQGQCMCLQVVFRDGGLVSQAKRCRDACFKRLAAAPSDIARRVRSLRSLKKPSSRVHPSQEGPRQLPTVCFGAQDFSNFAIVPVPQLSRMGHKTKQVAEGFPRRWCQMATLPCREVVELSPFEGEGAEVAALVLKDATWHQPPRCEQVLRVQNSSAWAAYNTRKAQLLSRRSWSGEDDVPLTALDRLNFCADELDSRLNEQFLLCGTTVELAEYAQTTGEVVASPECPRHQLQSLGGGVHFCSEGFIAHEQATDAGYSRDGLESAWAVLVCRVLVGRPLRHSGRRGGPRLHRDWESGRFGSLLLGDNTCRTEIFIPMDAISSVYPEYVIILR</sequence>
<gene>
    <name evidence="2" type="primary">MSH6</name>
    <name evidence="2" type="ORF">SPIL2461_LOCUS4630</name>
</gene>
<organism evidence="2 3">
    <name type="scientific">Symbiodinium pilosum</name>
    <name type="common">Dinoflagellate</name>
    <dbReference type="NCBI Taxonomy" id="2952"/>
    <lineage>
        <taxon>Eukaryota</taxon>
        <taxon>Sar</taxon>
        <taxon>Alveolata</taxon>
        <taxon>Dinophyceae</taxon>
        <taxon>Suessiales</taxon>
        <taxon>Symbiodiniaceae</taxon>
        <taxon>Symbiodinium</taxon>
    </lineage>
</organism>
<dbReference type="Gene3D" id="3.90.228.10">
    <property type="match status" value="1"/>
</dbReference>
<dbReference type="EMBL" id="CAJNIZ010006213">
    <property type="protein sequence ID" value="CAE7248056.1"/>
    <property type="molecule type" value="Genomic_DNA"/>
</dbReference>
<proteinExistence type="predicted"/>
<dbReference type="SUPFAM" id="SSF56399">
    <property type="entry name" value="ADP-ribosylation"/>
    <property type="match status" value="1"/>
</dbReference>
<evidence type="ECO:0000313" key="2">
    <source>
        <dbReference type="EMBL" id="CAE7248056.1"/>
    </source>
</evidence>
<evidence type="ECO:0000256" key="1">
    <source>
        <dbReference type="SAM" id="Phobius"/>
    </source>
</evidence>
<dbReference type="OrthoDB" id="426558at2759"/>
<keyword evidence="3" id="KW-1185">Reference proteome</keyword>